<dbReference type="SUPFAM" id="SSF50156">
    <property type="entry name" value="PDZ domain-like"/>
    <property type="match status" value="1"/>
</dbReference>
<evidence type="ECO:0000313" key="2">
    <source>
        <dbReference type="EMBL" id="GAA4470924.1"/>
    </source>
</evidence>
<sequence length="243" mass="26827">MDSSTGSYIQGPERYEITPSGPTWLRSLVGAEVFNTPVNVNLSSTAIKDADLSILRHMPELRSVGLEQTRITDAGLRHLIQLENLRIVYLQFAEVTEKGVEELRLRLPNVEIQYEIEPIAENGWGIRNWRVQPETTRLGIQSFRGDVRVIHPGSPADLAGMTIGDKILSINGTKIASEVPIRGRNPSDGSEAMKRSLADMIPREEKMLLKIVKGMPLGSCIRLTVARNEKEVALLAALDGAAH</sequence>
<dbReference type="SUPFAM" id="SSF52047">
    <property type="entry name" value="RNI-like"/>
    <property type="match status" value="1"/>
</dbReference>
<feature type="domain" description="PDZ" evidence="1">
    <location>
        <begin position="138"/>
        <end position="196"/>
    </location>
</feature>
<protein>
    <recommendedName>
        <fullName evidence="1">PDZ domain-containing protein</fullName>
    </recommendedName>
</protein>
<organism evidence="2 3">
    <name type="scientific">Novipirellula rosea</name>
    <dbReference type="NCBI Taxonomy" id="1031540"/>
    <lineage>
        <taxon>Bacteria</taxon>
        <taxon>Pseudomonadati</taxon>
        <taxon>Planctomycetota</taxon>
        <taxon>Planctomycetia</taxon>
        <taxon>Pirellulales</taxon>
        <taxon>Pirellulaceae</taxon>
        <taxon>Novipirellula</taxon>
    </lineage>
</organism>
<comment type="caution">
    <text evidence="2">The sequence shown here is derived from an EMBL/GenBank/DDBJ whole genome shotgun (WGS) entry which is preliminary data.</text>
</comment>
<dbReference type="Gene3D" id="2.30.42.10">
    <property type="match status" value="1"/>
</dbReference>
<dbReference type="EMBL" id="BAABGA010000119">
    <property type="protein sequence ID" value="GAA4470924.1"/>
    <property type="molecule type" value="Genomic_DNA"/>
</dbReference>
<evidence type="ECO:0000259" key="1">
    <source>
        <dbReference type="PROSITE" id="PS50106"/>
    </source>
</evidence>
<dbReference type="InterPro" id="IPR041489">
    <property type="entry name" value="PDZ_6"/>
</dbReference>
<accession>A0ABP8NT05</accession>
<dbReference type="Proteomes" id="UP001500840">
    <property type="component" value="Unassembled WGS sequence"/>
</dbReference>
<keyword evidence="3" id="KW-1185">Reference proteome</keyword>
<dbReference type="InterPro" id="IPR001478">
    <property type="entry name" value="PDZ"/>
</dbReference>
<gene>
    <name evidence="2" type="ORF">GCM10023156_64790</name>
</gene>
<dbReference type="InterPro" id="IPR036034">
    <property type="entry name" value="PDZ_sf"/>
</dbReference>
<dbReference type="InterPro" id="IPR032675">
    <property type="entry name" value="LRR_dom_sf"/>
</dbReference>
<evidence type="ECO:0000313" key="3">
    <source>
        <dbReference type="Proteomes" id="UP001500840"/>
    </source>
</evidence>
<reference evidence="3" key="1">
    <citation type="journal article" date="2019" name="Int. J. Syst. Evol. Microbiol.">
        <title>The Global Catalogue of Microorganisms (GCM) 10K type strain sequencing project: providing services to taxonomists for standard genome sequencing and annotation.</title>
        <authorList>
            <consortium name="The Broad Institute Genomics Platform"/>
            <consortium name="The Broad Institute Genome Sequencing Center for Infectious Disease"/>
            <person name="Wu L."/>
            <person name="Ma J."/>
        </authorList>
    </citation>
    <scope>NUCLEOTIDE SEQUENCE [LARGE SCALE GENOMIC DNA]</scope>
    <source>
        <strain evidence="3">JCM 17759</strain>
    </source>
</reference>
<dbReference type="Pfam" id="PF17820">
    <property type="entry name" value="PDZ_6"/>
    <property type="match status" value="1"/>
</dbReference>
<name>A0ABP8NT05_9BACT</name>
<dbReference type="PROSITE" id="PS50106">
    <property type="entry name" value="PDZ"/>
    <property type="match status" value="1"/>
</dbReference>
<proteinExistence type="predicted"/>
<dbReference type="Gene3D" id="3.80.10.10">
    <property type="entry name" value="Ribonuclease Inhibitor"/>
    <property type="match status" value="1"/>
</dbReference>